<gene>
    <name evidence="9" type="ORF">TAV2_LOCUS24385</name>
</gene>
<name>A0AAU9TBG4_THLAR</name>
<dbReference type="SMART" id="SM00717">
    <property type="entry name" value="SANT"/>
    <property type="match status" value="2"/>
</dbReference>
<feature type="domain" description="HTH myb-type" evidence="8">
    <location>
        <begin position="17"/>
        <end position="68"/>
    </location>
</feature>
<evidence type="ECO:0000256" key="2">
    <source>
        <dbReference type="ARBA" id="ARBA00022737"/>
    </source>
</evidence>
<evidence type="ECO:0000313" key="9">
    <source>
        <dbReference type="EMBL" id="CAH2079903.1"/>
    </source>
</evidence>
<keyword evidence="10" id="KW-1185">Reference proteome</keyword>
<keyword evidence="2" id="KW-0677">Repeat</keyword>
<evidence type="ECO:0000256" key="5">
    <source>
        <dbReference type="ARBA" id="ARBA00023163"/>
    </source>
</evidence>
<comment type="subcellular location">
    <subcellularLocation>
        <location evidence="1">Nucleus</location>
    </subcellularLocation>
</comment>
<dbReference type="PROSITE" id="PS50090">
    <property type="entry name" value="MYB_LIKE"/>
    <property type="match status" value="2"/>
</dbReference>
<dbReference type="Proteomes" id="UP000836841">
    <property type="component" value="Chromosome 7"/>
</dbReference>
<dbReference type="InterPro" id="IPR009057">
    <property type="entry name" value="Homeodomain-like_sf"/>
</dbReference>
<evidence type="ECO:0000259" key="8">
    <source>
        <dbReference type="PROSITE" id="PS51294"/>
    </source>
</evidence>
<dbReference type="PANTHER" id="PTHR45614">
    <property type="entry name" value="MYB PROTEIN-RELATED"/>
    <property type="match status" value="1"/>
</dbReference>
<sequence length="269" mass="31265">MHQEIKNQKRKKKQSFSRVCSRGHWKPSEDFKLQELVAVFGPQNWNYIAEKMQGRTGKSCRLRWFNQLDPRINKKAFSDEEEEKLLAAHREFGNKWSLIAKLFHGRTDNAVKNHWHVLMARKFRKQSSSYSISRKRHTPFPDEITRLNLQQSFNLFPGSVGDESTEFKNYSCKMLKEETTNLRAQYLQEEYCSSRMPMKYSGHHHHFSTFPEDSFAVLTRHVTIPQPSSSSSPPSSSLSSSEAENTMVARYIEIAKPPRFIDFLGVGAS</sequence>
<proteinExistence type="predicted"/>
<evidence type="ECO:0000256" key="3">
    <source>
        <dbReference type="ARBA" id="ARBA00023015"/>
    </source>
</evidence>
<evidence type="ECO:0000256" key="6">
    <source>
        <dbReference type="ARBA" id="ARBA00023242"/>
    </source>
</evidence>
<dbReference type="GO" id="GO:0005634">
    <property type="term" value="C:nucleus"/>
    <property type="evidence" value="ECO:0007669"/>
    <property type="project" value="UniProtKB-SubCell"/>
</dbReference>
<dbReference type="PANTHER" id="PTHR45614:SF281">
    <property type="entry name" value="(RAPE) HYPOTHETICAL PROTEIN"/>
    <property type="match status" value="1"/>
</dbReference>
<dbReference type="InterPro" id="IPR001005">
    <property type="entry name" value="SANT/Myb"/>
</dbReference>
<dbReference type="Gene3D" id="1.10.10.60">
    <property type="entry name" value="Homeodomain-like"/>
    <property type="match status" value="2"/>
</dbReference>
<reference evidence="9 10" key="1">
    <citation type="submission" date="2022-03" db="EMBL/GenBank/DDBJ databases">
        <authorList>
            <person name="Nunn A."/>
            <person name="Chopra R."/>
            <person name="Nunn A."/>
            <person name="Contreras Garrido A."/>
        </authorList>
    </citation>
    <scope>NUCLEOTIDE SEQUENCE [LARGE SCALE GENOMIC DNA]</scope>
</reference>
<dbReference type="Pfam" id="PF00249">
    <property type="entry name" value="Myb_DNA-binding"/>
    <property type="match status" value="2"/>
</dbReference>
<dbReference type="InterPro" id="IPR050560">
    <property type="entry name" value="MYB_TF"/>
</dbReference>
<organism evidence="9 10">
    <name type="scientific">Thlaspi arvense</name>
    <name type="common">Field penny-cress</name>
    <dbReference type="NCBI Taxonomy" id="13288"/>
    <lineage>
        <taxon>Eukaryota</taxon>
        <taxon>Viridiplantae</taxon>
        <taxon>Streptophyta</taxon>
        <taxon>Embryophyta</taxon>
        <taxon>Tracheophyta</taxon>
        <taxon>Spermatophyta</taxon>
        <taxon>Magnoliopsida</taxon>
        <taxon>eudicotyledons</taxon>
        <taxon>Gunneridae</taxon>
        <taxon>Pentapetalae</taxon>
        <taxon>rosids</taxon>
        <taxon>malvids</taxon>
        <taxon>Brassicales</taxon>
        <taxon>Brassicaceae</taxon>
        <taxon>Thlaspideae</taxon>
        <taxon>Thlaspi</taxon>
    </lineage>
</organism>
<dbReference type="AlphaFoldDB" id="A0AAU9TBG4"/>
<evidence type="ECO:0000313" key="10">
    <source>
        <dbReference type="Proteomes" id="UP000836841"/>
    </source>
</evidence>
<dbReference type="PROSITE" id="PS51294">
    <property type="entry name" value="HTH_MYB"/>
    <property type="match status" value="2"/>
</dbReference>
<evidence type="ECO:0000256" key="4">
    <source>
        <dbReference type="ARBA" id="ARBA00023125"/>
    </source>
</evidence>
<evidence type="ECO:0000259" key="7">
    <source>
        <dbReference type="PROSITE" id="PS50090"/>
    </source>
</evidence>
<evidence type="ECO:0000256" key="1">
    <source>
        <dbReference type="ARBA" id="ARBA00004123"/>
    </source>
</evidence>
<dbReference type="InterPro" id="IPR017930">
    <property type="entry name" value="Myb_dom"/>
</dbReference>
<dbReference type="SUPFAM" id="SSF46689">
    <property type="entry name" value="Homeodomain-like"/>
    <property type="match status" value="1"/>
</dbReference>
<feature type="domain" description="HTH myb-type" evidence="8">
    <location>
        <begin position="69"/>
        <end position="123"/>
    </location>
</feature>
<dbReference type="GO" id="GO:0000978">
    <property type="term" value="F:RNA polymerase II cis-regulatory region sequence-specific DNA binding"/>
    <property type="evidence" value="ECO:0007669"/>
    <property type="project" value="TreeGrafter"/>
</dbReference>
<keyword evidence="6" id="KW-0539">Nucleus</keyword>
<keyword evidence="3" id="KW-0805">Transcription regulation</keyword>
<dbReference type="FunFam" id="1.10.10.60:FF:000060">
    <property type="entry name" value="MYB transcription factor"/>
    <property type="match status" value="1"/>
</dbReference>
<dbReference type="EMBL" id="OU466863">
    <property type="protein sequence ID" value="CAH2079903.1"/>
    <property type="molecule type" value="Genomic_DNA"/>
</dbReference>
<keyword evidence="5" id="KW-0804">Transcription</keyword>
<dbReference type="GO" id="GO:0000981">
    <property type="term" value="F:DNA-binding transcription factor activity, RNA polymerase II-specific"/>
    <property type="evidence" value="ECO:0007669"/>
    <property type="project" value="TreeGrafter"/>
</dbReference>
<accession>A0AAU9TBG4</accession>
<dbReference type="CDD" id="cd00167">
    <property type="entry name" value="SANT"/>
    <property type="match status" value="2"/>
</dbReference>
<feature type="domain" description="Myb-like" evidence="7">
    <location>
        <begin position="22"/>
        <end position="68"/>
    </location>
</feature>
<protein>
    <submittedName>
        <fullName evidence="9">Uncharacterized protein</fullName>
    </submittedName>
</protein>
<feature type="domain" description="Myb-like" evidence="7">
    <location>
        <begin position="69"/>
        <end position="119"/>
    </location>
</feature>
<keyword evidence="4" id="KW-0238">DNA-binding</keyword>